<dbReference type="Pfam" id="PF16353">
    <property type="entry name" value="LacZ_4"/>
    <property type="match status" value="1"/>
</dbReference>
<evidence type="ECO:0000256" key="5">
    <source>
        <dbReference type="ARBA" id="ARBA00012756"/>
    </source>
</evidence>
<organism evidence="11 12">
    <name type="scientific">Joostella atrarenae</name>
    <dbReference type="NCBI Taxonomy" id="679257"/>
    <lineage>
        <taxon>Bacteria</taxon>
        <taxon>Pseudomonadati</taxon>
        <taxon>Bacteroidota</taxon>
        <taxon>Flavobacteriia</taxon>
        <taxon>Flavobacteriales</taxon>
        <taxon>Flavobacteriaceae</taxon>
        <taxon>Joostella</taxon>
    </lineage>
</organism>
<dbReference type="InterPro" id="IPR013783">
    <property type="entry name" value="Ig-like_fold"/>
</dbReference>
<comment type="catalytic activity">
    <reaction evidence="1">
        <text>Hydrolysis of terminal non-reducing beta-D-galactose residues in beta-D-galactosides.</text>
        <dbReference type="EC" id="3.2.1.23"/>
    </reaction>
</comment>
<dbReference type="InterPro" id="IPR006103">
    <property type="entry name" value="Glyco_hydro_2_cat"/>
</dbReference>
<dbReference type="EC" id="3.2.1.23" evidence="5"/>
<dbReference type="Pfam" id="PF00703">
    <property type="entry name" value="Glyco_hydro_2"/>
    <property type="match status" value="1"/>
</dbReference>
<dbReference type="Gene3D" id="2.60.40.10">
    <property type="entry name" value="Immunoglobulins"/>
    <property type="match status" value="2"/>
</dbReference>
<dbReference type="InterPro" id="IPR036156">
    <property type="entry name" value="Beta-gal/glucu_dom_sf"/>
</dbReference>
<dbReference type="Gene3D" id="2.70.98.10">
    <property type="match status" value="1"/>
</dbReference>
<dbReference type="PRINTS" id="PR00132">
    <property type="entry name" value="GLHYDRLASE2"/>
</dbReference>
<dbReference type="SUPFAM" id="SSF49785">
    <property type="entry name" value="Galactose-binding domain-like"/>
    <property type="match status" value="1"/>
</dbReference>
<comment type="subunit">
    <text evidence="4">Monomer.</text>
</comment>
<keyword evidence="6" id="KW-0378">Hydrolase</keyword>
<feature type="domain" description="Beta galactosidase small chain/" evidence="10">
    <location>
        <begin position="793"/>
        <end position="1101"/>
    </location>
</feature>
<dbReference type="SUPFAM" id="SSF51445">
    <property type="entry name" value="(Trans)glycosidases"/>
    <property type="match status" value="1"/>
</dbReference>
<accession>A0ABS9J5F3</accession>
<dbReference type="InterPro" id="IPR032312">
    <property type="entry name" value="LacZ_4"/>
</dbReference>
<dbReference type="InterPro" id="IPR050347">
    <property type="entry name" value="Bact_Beta-galactosidase"/>
</dbReference>
<comment type="similarity">
    <text evidence="3">Belongs to the glycosyl hydrolase 2 family.</text>
</comment>
<evidence type="ECO:0000259" key="10">
    <source>
        <dbReference type="SMART" id="SM01038"/>
    </source>
</evidence>
<evidence type="ECO:0000256" key="1">
    <source>
        <dbReference type="ARBA" id="ARBA00001412"/>
    </source>
</evidence>
<comment type="cofactor">
    <cofactor evidence="2">
        <name>Ca(2+)</name>
        <dbReference type="ChEBI" id="CHEBI:29108"/>
    </cofactor>
</comment>
<dbReference type="PROSITE" id="PS00608">
    <property type="entry name" value="GLYCOSYL_HYDROL_F2_2"/>
    <property type="match status" value="1"/>
</dbReference>
<evidence type="ECO:0000313" key="11">
    <source>
        <dbReference type="EMBL" id="MCF8715620.1"/>
    </source>
</evidence>
<evidence type="ECO:0000256" key="6">
    <source>
        <dbReference type="ARBA" id="ARBA00022801"/>
    </source>
</evidence>
<dbReference type="SUPFAM" id="SSF74650">
    <property type="entry name" value="Galactose mutarotase-like"/>
    <property type="match status" value="1"/>
</dbReference>
<dbReference type="PANTHER" id="PTHR46323:SF2">
    <property type="entry name" value="BETA-GALACTOSIDASE"/>
    <property type="match status" value="1"/>
</dbReference>
<reference evidence="11 12" key="1">
    <citation type="submission" date="2021-01" db="EMBL/GenBank/DDBJ databases">
        <title>Genome sequencing of Joostella atrarenae M1-2 (= KCTC 23194).</title>
        <authorList>
            <person name="Zakaria M.R."/>
            <person name="Lam M.Q."/>
            <person name="Chong C.S."/>
        </authorList>
    </citation>
    <scope>NUCLEOTIDE SEQUENCE [LARGE SCALE GENOMIC DNA]</scope>
    <source>
        <strain evidence="11 12">M1-2</strain>
    </source>
</reference>
<dbReference type="Pfam" id="PF02836">
    <property type="entry name" value="Glyco_hydro_2_C"/>
    <property type="match status" value="1"/>
</dbReference>
<dbReference type="Pfam" id="PF02837">
    <property type="entry name" value="Glyco_hydro_2_N"/>
    <property type="match status" value="1"/>
</dbReference>
<dbReference type="InterPro" id="IPR008979">
    <property type="entry name" value="Galactose-bd-like_sf"/>
</dbReference>
<evidence type="ECO:0000256" key="2">
    <source>
        <dbReference type="ARBA" id="ARBA00001913"/>
    </source>
</evidence>
<name>A0ABS9J5F3_9FLAO</name>
<dbReference type="Pfam" id="PF02929">
    <property type="entry name" value="Bgal_small_N"/>
    <property type="match status" value="1"/>
</dbReference>
<protein>
    <recommendedName>
        <fullName evidence="5">beta-galactosidase</fullName>
        <ecNumber evidence="5">3.2.1.23</ecNumber>
    </recommendedName>
    <alternativeName>
        <fullName evidence="9">Lactase</fullName>
    </alternativeName>
</protein>
<dbReference type="SMART" id="SM01038">
    <property type="entry name" value="Bgal_small_N"/>
    <property type="match status" value="1"/>
</dbReference>
<dbReference type="EMBL" id="JAETXX010000008">
    <property type="protein sequence ID" value="MCF8715620.1"/>
    <property type="molecule type" value="Genomic_DNA"/>
</dbReference>
<sequence length="1122" mass="128282">MKQLNLNYLGIILLLNCPFLFSQQLNKPLRDYIENPQVISENKEETHATFYSFDSVEEAKENAFLSSDNYLSLDGIWKFNWVKKPSDRPQDFVDPKVDVSSWDDIQVPSNWEVEGYGIPIYVNHQYEFADYKAPVSEEMEFVDKVYPKNPGDVPNDYNPVGSYRRTFTVDASWMEKDVYFHVGAMKSGGFLWINGNYVGYSQGSKLPAEFNIGKYLKEGENTVALQIFRWTDGSYLECQDFWRISGIERSVYLYAKPKVAIKDVSAMATLDSGFQDGILDLGVFISNNTSKRAKIDVAYQIFDKNDVPVAQDEQSITINSKDTTTVNFTTYILDVMPWTAETPDLYKLVVTTKEKKKDVYESTSLEVGFRTVEIKNGLLKVNGQTVTLKGVNTQETNPETGHVVSKEDILKDVKLWKENNINAVRLSHYPQSEVFYELCDKYGIYVVDEANIESHGMYYGKYSLAKKPEWEKSHVDRMQRMVKRDKNHPSIIIWSMGNEAGNGVNFFEGYSAIKALDPQKRPVQYERAYKPEDGNLFDMDTNTDIIVPQYPSPARFESIGKHKTDRPYIPSEYAHAMGNSTGNFQDYWDIINQHDNLQGGFIWDWVDQSIWKTNENGERYYAYGGDYGDNMPTNNTFLNNGIVFPDRTPQPGLYEVKKAHESIKFSQQGINKNNEIRVLVENLYDFVNLNKFNFTAIIKADGEELKRIPIESINVTPHTSKLVRASLNGISFKENTEYFLEVEATLKNNWGLLSQGYQVAHEQIVIASKINWNSSNTQVVGTIKKEESKESLNLSNEKFSLKFNKEDGVITSYRFGGEELINDGNGPRPNFWRAPTDNDFGNRMQKKNVEWKKATMEAKVTSFKTTATKEGSIGVEVNYQLPGVETTYTSTYDIAPSGVVKITNKLAETSYSGDIPRIGMKMQMPKKFENMTFYGRGPWENYQDRKAAAFVDVYSSKVKDQYVPYIRPQENGYKTGVRWAAFEDNANNGLLVVSSRSNNDNLGLSALHMLNEDFDATTGYSYETSNKKETQVRTKDENYSDGMPEVNVSKHTIDIKERDLVQLNIDLGQRGVAGDNSWGARPQKEYTFDGDKTYEYTFYLVPFANGSKSEYIDSYKELYIIE</sequence>
<keyword evidence="12" id="KW-1185">Reference proteome</keyword>
<proteinExistence type="inferred from homology"/>
<dbReference type="InterPro" id="IPR011013">
    <property type="entry name" value="Gal_mutarotase_sf_dom"/>
</dbReference>
<dbReference type="InterPro" id="IPR006102">
    <property type="entry name" value="Ig-like_GH2"/>
</dbReference>
<dbReference type="InterPro" id="IPR006101">
    <property type="entry name" value="Glyco_hydro_2"/>
</dbReference>
<comment type="caution">
    <text evidence="11">The sequence shown here is derived from an EMBL/GenBank/DDBJ whole genome shotgun (WGS) entry which is preliminary data.</text>
</comment>
<dbReference type="InterPro" id="IPR004199">
    <property type="entry name" value="B-gal_small/dom_5"/>
</dbReference>
<dbReference type="InterPro" id="IPR023232">
    <property type="entry name" value="Glyco_hydro_2_AS"/>
</dbReference>
<dbReference type="Gene3D" id="2.60.120.260">
    <property type="entry name" value="Galactose-binding domain-like"/>
    <property type="match status" value="1"/>
</dbReference>
<evidence type="ECO:0000256" key="4">
    <source>
        <dbReference type="ARBA" id="ARBA00011245"/>
    </source>
</evidence>
<dbReference type="InterPro" id="IPR006104">
    <property type="entry name" value="Glyco_hydro_2_N"/>
</dbReference>
<dbReference type="InterPro" id="IPR014718">
    <property type="entry name" value="GH-type_carb-bd"/>
</dbReference>
<dbReference type="Proteomes" id="UP000829517">
    <property type="component" value="Unassembled WGS sequence"/>
</dbReference>
<keyword evidence="7" id="KW-0106">Calcium</keyword>
<dbReference type="Gene3D" id="3.20.20.80">
    <property type="entry name" value="Glycosidases"/>
    <property type="match status" value="1"/>
</dbReference>
<dbReference type="RefSeq" id="WP_236959585.1">
    <property type="nucleotide sequence ID" value="NZ_JAETXX010000008.1"/>
</dbReference>
<keyword evidence="8" id="KW-0326">Glycosidase</keyword>
<dbReference type="PANTHER" id="PTHR46323">
    <property type="entry name" value="BETA-GALACTOSIDASE"/>
    <property type="match status" value="1"/>
</dbReference>
<evidence type="ECO:0000256" key="9">
    <source>
        <dbReference type="ARBA" id="ARBA00032230"/>
    </source>
</evidence>
<gene>
    <name evidence="11" type="ORF">JM658_12360</name>
</gene>
<dbReference type="InterPro" id="IPR017853">
    <property type="entry name" value="GH"/>
</dbReference>
<dbReference type="SUPFAM" id="SSF49303">
    <property type="entry name" value="beta-Galactosidase/glucuronidase domain"/>
    <property type="match status" value="2"/>
</dbReference>
<evidence type="ECO:0000256" key="7">
    <source>
        <dbReference type="ARBA" id="ARBA00022837"/>
    </source>
</evidence>
<evidence type="ECO:0000313" key="12">
    <source>
        <dbReference type="Proteomes" id="UP000829517"/>
    </source>
</evidence>
<evidence type="ECO:0000256" key="3">
    <source>
        <dbReference type="ARBA" id="ARBA00007401"/>
    </source>
</evidence>
<evidence type="ECO:0000256" key="8">
    <source>
        <dbReference type="ARBA" id="ARBA00023295"/>
    </source>
</evidence>